<feature type="transmembrane region" description="Helical" evidence="2">
    <location>
        <begin position="381"/>
        <end position="404"/>
    </location>
</feature>
<keyword evidence="2" id="KW-1133">Transmembrane helix</keyword>
<protein>
    <submittedName>
        <fullName evidence="3">Uncharacterized protein</fullName>
    </submittedName>
</protein>
<keyword evidence="2" id="KW-0812">Transmembrane</keyword>
<keyword evidence="1" id="KW-0175">Coiled coil</keyword>
<reference evidence="3" key="1">
    <citation type="submission" date="2016-03" db="EMBL/GenBank/DDBJ databases">
        <title>Co-evolution between Pasteurellaceae and their hosts.</title>
        <authorList>
            <person name="Hansen M.J."/>
            <person name="Bojesen A.M."/>
            <person name="Planet P."/>
        </authorList>
    </citation>
    <scope>NUCLEOTIDE SEQUENCE</scope>
    <source>
        <strain evidence="3">146/S8/89</strain>
    </source>
</reference>
<name>A0A9X4SR61_9PAST</name>
<evidence type="ECO:0000313" key="3">
    <source>
        <dbReference type="EMBL" id="MDG6896231.1"/>
    </source>
</evidence>
<dbReference type="AlphaFoldDB" id="A0A9X4SR61"/>
<gene>
    <name evidence="3" type="ORF">A6A20_11545</name>
</gene>
<feature type="coiled-coil region" evidence="1">
    <location>
        <begin position="244"/>
        <end position="285"/>
    </location>
</feature>
<comment type="caution">
    <text evidence="3">The sequence shown here is derived from an EMBL/GenBank/DDBJ whole genome shotgun (WGS) entry which is preliminary data.</text>
</comment>
<accession>A0A9X4SR61</accession>
<organism evidence="3 4">
    <name type="scientific">Volucribacter amazonae</name>
    <dbReference type="NCBI Taxonomy" id="256731"/>
    <lineage>
        <taxon>Bacteria</taxon>
        <taxon>Pseudomonadati</taxon>
        <taxon>Pseudomonadota</taxon>
        <taxon>Gammaproteobacteria</taxon>
        <taxon>Pasteurellales</taxon>
        <taxon>Pasteurellaceae</taxon>
        <taxon>Volucribacter</taxon>
    </lineage>
</organism>
<dbReference type="EMBL" id="LWID01000001">
    <property type="protein sequence ID" value="MDG6896231.1"/>
    <property type="molecule type" value="Genomic_DNA"/>
</dbReference>
<evidence type="ECO:0000256" key="1">
    <source>
        <dbReference type="SAM" id="Coils"/>
    </source>
</evidence>
<dbReference type="Proteomes" id="UP001155500">
    <property type="component" value="Unassembled WGS sequence"/>
</dbReference>
<evidence type="ECO:0000313" key="4">
    <source>
        <dbReference type="Proteomes" id="UP001155500"/>
    </source>
</evidence>
<proteinExistence type="predicted"/>
<evidence type="ECO:0000256" key="2">
    <source>
        <dbReference type="SAM" id="Phobius"/>
    </source>
</evidence>
<keyword evidence="2" id="KW-0472">Membrane</keyword>
<dbReference type="RefSeq" id="WP_279573581.1">
    <property type="nucleotide sequence ID" value="NZ_LWID01000001.1"/>
</dbReference>
<sequence length="463" mass="53755">MAEAKGLLGWGIVGTPKGRQRASAGLDEQINQAGIFDLDQNIGQCLPDPIKDRGESTLYYLTYREISGYTLLGIAEYRSVKEMGQNRTGSYFGSFIECINSNFSTNEADLKILFSDLYNLNLYQYKSFIDTQDMMYSELIDGKKVIELPNLDKISQKLTALRPKFINHVNIKESLFVYTGNISVINIMKFLLEQQVYHQYKHIYFSSSTEITNKIKQRKNVDVIDFTKDLFKSSYFTISYQQEILALHKDIKSLMDKENQLKENNVKLQSLLEQQEKEKEQEINRRVSIVIGEEKEQLHKIQDKIEQEQIFIDLGKKILGELTNHKEALTRYNLVEISNTHSRNQLNSVIKPYIDRLSSEIKEQSKKVESVNKPIEYKESIYTWIFAAISIIFLVIIGILIFIYENKNDKDDRVSPILKNEIIEVKNKIENIDENNKILLKKLGEITSQLEENKDNRDNKGKK</sequence>
<keyword evidence="4" id="KW-1185">Reference proteome</keyword>